<dbReference type="InterPro" id="IPR008565">
    <property type="entry name" value="TtsA-like_GH18_dom"/>
</dbReference>
<dbReference type="Pfam" id="PF05838">
    <property type="entry name" value="Glyco_hydro_108"/>
    <property type="match status" value="1"/>
</dbReference>
<evidence type="ECO:0000256" key="2">
    <source>
        <dbReference type="SAM" id="Phobius"/>
    </source>
</evidence>
<feature type="transmembrane region" description="Helical" evidence="2">
    <location>
        <begin position="222"/>
        <end position="244"/>
    </location>
</feature>
<gene>
    <name evidence="5" type="ORF">EB233_15150</name>
</gene>
<feature type="domain" description="Peptidoglycan binding" evidence="4">
    <location>
        <begin position="97"/>
        <end position="157"/>
    </location>
</feature>
<keyword evidence="2" id="KW-0472">Membrane</keyword>
<dbReference type="InterPro" id="IPR018537">
    <property type="entry name" value="Peptidoglycan-bd_3"/>
</dbReference>
<evidence type="ECO:0000313" key="6">
    <source>
        <dbReference type="Proteomes" id="UP000503339"/>
    </source>
</evidence>
<dbReference type="CDD" id="cd13926">
    <property type="entry name" value="N-acetylmuramidase_GH108"/>
    <property type="match status" value="1"/>
</dbReference>
<dbReference type="EMBL" id="CP033361">
    <property type="protein sequence ID" value="QKC76679.1"/>
    <property type="molecule type" value="Genomic_DNA"/>
</dbReference>
<dbReference type="Proteomes" id="UP000503339">
    <property type="component" value="Chromosome"/>
</dbReference>
<dbReference type="SUPFAM" id="SSF53955">
    <property type="entry name" value="Lysozyme-like"/>
    <property type="match status" value="1"/>
</dbReference>
<protein>
    <submittedName>
        <fullName evidence="5">Uncharacterized protein</fullName>
    </submittedName>
</protein>
<evidence type="ECO:0000256" key="1">
    <source>
        <dbReference type="SAM" id="MobiDB-lite"/>
    </source>
</evidence>
<name>A0A6M7UFG3_9HYPH</name>
<dbReference type="AlphaFoldDB" id="A0A6M7UFG3"/>
<dbReference type="Gene3D" id="1.20.141.10">
    <property type="entry name" value="Chitosanase, subunit A, domain 1"/>
    <property type="match status" value="1"/>
</dbReference>
<dbReference type="InterPro" id="IPR023346">
    <property type="entry name" value="Lysozyme-like_dom_sf"/>
</dbReference>
<dbReference type="KEGG" id="merd:EB233_15150"/>
<dbReference type="Pfam" id="PF09374">
    <property type="entry name" value="PG_binding_3"/>
    <property type="match status" value="1"/>
</dbReference>
<feature type="compositionally biased region" description="Pro residues" evidence="1">
    <location>
        <begin position="180"/>
        <end position="194"/>
    </location>
</feature>
<sequence>MDRNFARALALVLKSEGGWSDNPADPGGATMKGVTLANFRRYVKADASKADLRKIGDGQVATVYRRFYWDAVAGAELPDGVDYAVFDFAVNSGPGRAAKYLQASVGVSQDGRVGPATLAAVRARPAGVVVDQLCDARLAFLKRLLTWATFGRGWSDRVRSVRTDALLMSAPATVSAPVQPATPVPRPVPTPPSVETPAGNAPAAEPALPAPVGSGVPTAAKAVGIFAAVLLIAYAAWHHIAVALQGIF</sequence>
<evidence type="ECO:0000313" key="5">
    <source>
        <dbReference type="EMBL" id="QKC76679.1"/>
    </source>
</evidence>
<feature type="region of interest" description="Disordered" evidence="1">
    <location>
        <begin position="176"/>
        <end position="206"/>
    </location>
</feature>
<evidence type="ECO:0000259" key="3">
    <source>
        <dbReference type="Pfam" id="PF05838"/>
    </source>
</evidence>
<feature type="domain" description="TtsA-like Glycoside hydrolase family 108" evidence="3">
    <location>
        <begin position="10"/>
        <end position="93"/>
    </location>
</feature>
<keyword evidence="2" id="KW-0812">Transmembrane</keyword>
<dbReference type="RefSeq" id="WP_064988034.1">
    <property type="nucleotide sequence ID" value="NZ_CP033361.1"/>
</dbReference>
<evidence type="ECO:0000259" key="4">
    <source>
        <dbReference type="Pfam" id="PF09374"/>
    </source>
</evidence>
<feature type="compositionally biased region" description="Low complexity" evidence="1">
    <location>
        <begin position="195"/>
        <end position="206"/>
    </location>
</feature>
<reference evidence="5 6" key="1">
    <citation type="submission" date="2018-10" db="EMBL/GenBank/DDBJ databases">
        <authorList>
            <person name="Perry B.J."/>
            <person name="Sullivan J.T."/>
            <person name="Murphy R.J.T."/>
            <person name="Ramsay J.P."/>
            <person name="Ronson C.W."/>
        </authorList>
    </citation>
    <scope>NUCLEOTIDE SEQUENCE [LARGE SCALE GENOMIC DNA]</scope>
    <source>
        <strain evidence="5 6">NZP2014</strain>
    </source>
</reference>
<accession>A0A6M7UFG3</accession>
<keyword evidence="6" id="KW-1185">Reference proteome</keyword>
<proteinExistence type="predicted"/>
<keyword evidence="2" id="KW-1133">Transmembrane helix</keyword>
<organism evidence="5 6">
    <name type="scientific">Mesorhizobium erdmanii</name>
    <dbReference type="NCBI Taxonomy" id="1777866"/>
    <lineage>
        <taxon>Bacteria</taxon>
        <taxon>Pseudomonadati</taxon>
        <taxon>Pseudomonadota</taxon>
        <taxon>Alphaproteobacteria</taxon>
        <taxon>Hyphomicrobiales</taxon>
        <taxon>Phyllobacteriaceae</taxon>
        <taxon>Mesorhizobium</taxon>
    </lineage>
</organism>